<dbReference type="InterPro" id="IPR050697">
    <property type="entry name" value="Adenylyl/Guanylyl_Cyclase_3/4"/>
</dbReference>
<evidence type="ECO:0000313" key="4">
    <source>
        <dbReference type="Proteomes" id="UP000297700"/>
    </source>
</evidence>
<dbReference type="EMBL" id="SPQS01000038">
    <property type="protein sequence ID" value="TFV68610.1"/>
    <property type="molecule type" value="Genomic_DNA"/>
</dbReference>
<dbReference type="PROSITE" id="PS50005">
    <property type="entry name" value="TPR"/>
    <property type="match status" value="1"/>
</dbReference>
<evidence type="ECO:0000313" key="3">
    <source>
        <dbReference type="EMBL" id="TFV68610.1"/>
    </source>
</evidence>
<dbReference type="Pfam" id="PF14559">
    <property type="entry name" value="TPR_19"/>
    <property type="match status" value="1"/>
</dbReference>
<dbReference type="CDD" id="cd07302">
    <property type="entry name" value="CHD"/>
    <property type="match status" value="1"/>
</dbReference>
<proteinExistence type="predicted"/>
<gene>
    <name evidence="3" type="ORF">E4K64_36100</name>
</gene>
<dbReference type="InterPro" id="IPR029787">
    <property type="entry name" value="Nucleotide_cyclase"/>
</dbReference>
<dbReference type="AlphaFoldDB" id="A0A4Y9NL53"/>
<dbReference type="SMART" id="SM00028">
    <property type="entry name" value="TPR"/>
    <property type="match status" value="4"/>
</dbReference>
<reference evidence="3 4" key="1">
    <citation type="submission" date="2019-03" db="EMBL/GenBank/DDBJ databases">
        <title>Bradyrhizobium strains diversity.</title>
        <authorList>
            <person name="Urquiaga M.C.O."/>
            <person name="Hungria M."/>
            <person name="Delamuta J.R.M."/>
            <person name="Klepa M.S."/>
        </authorList>
    </citation>
    <scope>NUCLEOTIDE SEQUENCE [LARGE SCALE GENOMIC DNA]</scope>
    <source>
        <strain evidence="3 4">CNPSo 3426</strain>
    </source>
</reference>
<dbReference type="SUPFAM" id="SSF48452">
    <property type="entry name" value="TPR-like"/>
    <property type="match status" value="1"/>
</dbReference>
<keyword evidence="1" id="KW-0802">TPR repeat</keyword>
<dbReference type="GO" id="GO:0035556">
    <property type="term" value="P:intracellular signal transduction"/>
    <property type="evidence" value="ECO:0007669"/>
    <property type="project" value="InterPro"/>
</dbReference>
<dbReference type="InterPro" id="IPR001054">
    <property type="entry name" value="A/G_cyclase"/>
</dbReference>
<dbReference type="PROSITE" id="PS50125">
    <property type="entry name" value="GUANYLATE_CYCLASE_2"/>
    <property type="match status" value="1"/>
</dbReference>
<accession>A0A4Y9NL53</accession>
<dbReference type="Gene3D" id="3.30.70.1230">
    <property type="entry name" value="Nucleotide cyclase"/>
    <property type="match status" value="1"/>
</dbReference>
<organism evidence="3 4">
    <name type="scientific">Bradyrhizobium frederickii</name>
    <dbReference type="NCBI Taxonomy" id="2560054"/>
    <lineage>
        <taxon>Bacteria</taxon>
        <taxon>Pseudomonadati</taxon>
        <taxon>Pseudomonadota</taxon>
        <taxon>Alphaproteobacteria</taxon>
        <taxon>Hyphomicrobiales</taxon>
        <taxon>Nitrobacteraceae</taxon>
        <taxon>Bradyrhizobium</taxon>
    </lineage>
</organism>
<evidence type="ECO:0000256" key="1">
    <source>
        <dbReference type="PROSITE-ProRule" id="PRU00339"/>
    </source>
</evidence>
<feature type="domain" description="Guanylate cyclase" evidence="2">
    <location>
        <begin position="38"/>
        <end position="149"/>
    </location>
</feature>
<protein>
    <submittedName>
        <fullName evidence="3">Adenylate/guanylate cyclase domain-containing protein</fullName>
    </submittedName>
</protein>
<dbReference type="InterPro" id="IPR011990">
    <property type="entry name" value="TPR-like_helical_dom_sf"/>
</dbReference>
<dbReference type="GO" id="GO:0004016">
    <property type="term" value="F:adenylate cyclase activity"/>
    <property type="evidence" value="ECO:0007669"/>
    <property type="project" value="UniProtKB-ARBA"/>
</dbReference>
<dbReference type="PANTHER" id="PTHR43081">
    <property type="entry name" value="ADENYLATE CYCLASE, TERMINAL-DIFFERENTIATION SPECIFIC-RELATED"/>
    <property type="match status" value="1"/>
</dbReference>
<dbReference type="InterPro" id="IPR019734">
    <property type="entry name" value="TPR_rpt"/>
</dbReference>
<evidence type="ECO:0000259" key="2">
    <source>
        <dbReference type="PROSITE" id="PS50125"/>
    </source>
</evidence>
<sequence>MPISSWRSGASEYSLSGRQSAAEAQVPREQAIGRRLVAILAADVVGYSRLMEADEERTLQSLNNFREGLLDPAILANNGRIVKLIGDGTLAEFRSAVDAVNCAVSVQRGAATFKTPIPMVQRIGINLGDVIVQEDDIYGDGVNLAARLEALAAPGGICVSSIVHESVADRIVVPFEDAGTINVKNIARPIRLWKWHPDATVAAAQQPSAARSTGRISIAVLPFANMSSDTDQDYFSDGISEDIIIDLSKLRELMVISRNSSFAFKRRAIDVRAIARELGVRFVVEGSVRQAAGRVRITARLTNADTGANVWADRFDRDLTDLFAVQDDVVHRIVEALKLTLSSADKERIAQGGTRNLDAYDYFLRARRLLLGGRLNREVLEQSKSYLKLAIDHDPNYSQAFALLGLAHMYDYQNRWTAGADKGLELAKWNAFTAIQKDPREPLARALASFTATFERDFEEAISHAKEALALNPNLAEAYACLGNVYNFQGRGNEAISMLELALRLDPAYTEQYLHLLGVANVLAGKYETAAAVFRQRIRLVPETDFSRSILASALGHLGETDEARQVWLELKKINPQYSFEQHFSRLPFANPADVQRIADGLARAGLAL</sequence>
<dbReference type="Pfam" id="PF00211">
    <property type="entry name" value="Guanylate_cyc"/>
    <property type="match status" value="1"/>
</dbReference>
<dbReference type="Gene3D" id="3.40.50.10070">
    <property type="entry name" value="TolB, N-terminal domain"/>
    <property type="match status" value="1"/>
</dbReference>
<name>A0A4Y9NL53_9BRAD</name>
<dbReference type="SUPFAM" id="SSF55073">
    <property type="entry name" value="Nucleotide cyclase"/>
    <property type="match status" value="1"/>
</dbReference>
<dbReference type="Proteomes" id="UP000297700">
    <property type="component" value="Unassembled WGS sequence"/>
</dbReference>
<dbReference type="GO" id="GO:0006171">
    <property type="term" value="P:cAMP biosynthetic process"/>
    <property type="evidence" value="ECO:0007669"/>
    <property type="project" value="TreeGrafter"/>
</dbReference>
<dbReference type="Gene3D" id="1.25.40.10">
    <property type="entry name" value="Tetratricopeptide repeat domain"/>
    <property type="match status" value="1"/>
</dbReference>
<feature type="repeat" description="TPR" evidence="1">
    <location>
        <begin position="476"/>
        <end position="509"/>
    </location>
</feature>
<comment type="caution">
    <text evidence="3">The sequence shown here is derived from an EMBL/GenBank/DDBJ whole genome shotgun (WGS) entry which is preliminary data.</text>
</comment>
<dbReference type="PANTHER" id="PTHR43081:SF19">
    <property type="entry name" value="PH-SENSITIVE ADENYLATE CYCLASE RV1264"/>
    <property type="match status" value="1"/>
</dbReference>